<dbReference type="InterPro" id="IPR004564">
    <property type="entry name" value="OM_lipoprot_carrier_LolA-like"/>
</dbReference>
<dbReference type="NCBIfam" id="NF000665">
    <property type="entry name" value="PRK00031.2-3"/>
    <property type="match status" value="1"/>
</dbReference>
<proteinExistence type="predicted"/>
<protein>
    <submittedName>
        <fullName evidence="3">Outer membrane lipoprotein chaperone LolA</fullName>
    </submittedName>
</protein>
<dbReference type="CDD" id="cd16325">
    <property type="entry name" value="LolA"/>
    <property type="match status" value="1"/>
</dbReference>
<dbReference type="InterPro" id="IPR029046">
    <property type="entry name" value="LolA/LolB/LppX"/>
</dbReference>
<comment type="caution">
    <text evidence="3">The sequence shown here is derived from an EMBL/GenBank/DDBJ whole genome shotgun (WGS) entry which is preliminary data.</text>
</comment>
<dbReference type="Proteomes" id="UP000287237">
    <property type="component" value="Unassembled WGS sequence"/>
</dbReference>
<evidence type="ECO:0000313" key="5">
    <source>
        <dbReference type="Proteomes" id="UP000287237"/>
    </source>
</evidence>
<dbReference type="SUPFAM" id="SSF89392">
    <property type="entry name" value="Prokaryotic lipoproteins and lipoprotein localization factors"/>
    <property type="match status" value="1"/>
</dbReference>
<evidence type="ECO:0000256" key="1">
    <source>
        <dbReference type="ARBA" id="ARBA00022729"/>
    </source>
</evidence>
<organism evidence="3 4">
    <name type="scientific">Campylobacter jejuni</name>
    <dbReference type="NCBI Taxonomy" id="197"/>
    <lineage>
        <taxon>Bacteria</taxon>
        <taxon>Pseudomonadati</taxon>
        <taxon>Campylobacterota</taxon>
        <taxon>Epsilonproteobacteria</taxon>
        <taxon>Campylobacterales</taxon>
        <taxon>Campylobacteraceae</taxon>
        <taxon>Campylobacter</taxon>
    </lineage>
</organism>
<dbReference type="NCBIfam" id="NF000666">
    <property type="entry name" value="PRK00031.2-4"/>
    <property type="match status" value="1"/>
</dbReference>
<dbReference type="RefSeq" id="WP_070242963.1">
    <property type="nucleotide sequence ID" value="NZ_CAKJUK010000018.1"/>
</dbReference>
<dbReference type="PANTHER" id="PTHR35869:SF1">
    <property type="entry name" value="OUTER-MEMBRANE LIPOPROTEIN CARRIER PROTEIN"/>
    <property type="match status" value="1"/>
</dbReference>
<evidence type="ECO:0000313" key="2">
    <source>
        <dbReference type="EMBL" id="RTJ96671.1"/>
    </source>
</evidence>
<dbReference type="Proteomes" id="UP000286791">
    <property type="component" value="Unassembled WGS sequence"/>
</dbReference>
<gene>
    <name evidence="2" type="ORF">C3H42_00320</name>
    <name evidence="3" type="ORF">C3H48_00510</name>
</gene>
<dbReference type="Gene3D" id="2.50.20.10">
    <property type="entry name" value="Lipoprotein localisation LolA/LolB/LppX"/>
    <property type="match status" value="1"/>
</dbReference>
<reference evidence="3 5" key="1">
    <citation type="journal article" date="2019" name="Appl. Environ. Microbiol.">
        <title>Population genetics and characterization of Campylobacter jejuni isolates in western jackdaws and game birds in Finland.</title>
        <authorList>
            <person name="Kovanen S."/>
            <person name="Rossi M."/>
            <person name="Pohja-Mykra M."/>
            <person name="Nieminen T."/>
            <person name="Raunio-Saarnisto M."/>
            <person name="Sauvala M."/>
            <person name="Fredriksson-Ahomaa M."/>
            <person name="Hanninen M.L."/>
            <person name="Kivisto R."/>
        </authorList>
    </citation>
    <scope>NUCLEOTIDE SEQUENCE [LARGE SCALE GENOMIC DNA]</scope>
    <source>
        <strain evidence="2 5">CB296</strain>
        <strain evidence="3">CB304</strain>
    </source>
</reference>
<dbReference type="PANTHER" id="PTHR35869">
    <property type="entry name" value="OUTER-MEMBRANE LIPOPROTEIN CARRIER PROTEIN"/>
    <property type="match status" value="1"/>
</dbReference>
<evidence type="ECO:0000313" key="4">
    <source>
        <dbReference type="Proteomes" id="UP000286791"/>
    </source>
</evidence>
<dbReference type="AlphaFoldDB" id="A0A1E7NLB1"/>
<dbReference type="EMBL" id="PRCK01000001">
    <property type="protein sequence ID" value="RTJ96671.1"/>
    <property type="molecule type" value="Genomic_DNA"/>
</dbReference>
<accession>A0A1E7NLB1</accession>
<dbReference type="Pfam" id="PF03548">
    <property type="entry name" value="LolA"/>
    <property type="match status" value="1"/>
</dbReference>
<dbReference type="EMBL" id="PRCE01000001">
    <property type="protein sequence ID" value="RTJ99138.1"/>
    <property type="molecule type" value="Genomic_DNA"/>
</dbReference>
<sequence>MKKTFLIFFIFIGQLFALDLNFNTFSSDFIQIVKSKNSTLSYSGHFTLSKDQAYWSYDTPSKKEIYINKNQVTIIEHDLEQVIFSHLDNIPNLNEIFKKASLIDKDKLVAKYDNINYTIKLNQEQIQSISYKDEFENDVIINLNNQIKNPKINSDVFKAKIPQNYDIVR</sequence>
<keyword evidence="1" id="KW-0732">Signal</keyword>
<evidence type="ECO:0000313" key="3">
    <source>
        <dbReference type="EMBL" id="RTJ99138.1"/>
    </source>
</evidence>
<keyword evidence="3" id="KW-0449">Lipoprotein</keyword>
<dbReference type="NCBIfam" id="NF000663">
    <property type="entry name" value="PRK00031.2-1"/>
    <property type="match status" value="1"/>
</dbReference>
<name>A0A1E7NLB1_CAMJU</name>